<evidence type="ECO:0000313" key="1">
    <source>
        <dbReference type="EMBL" id="GAH42669.1"/>
    </source>
</evidence>
<dbReference type="AlphaFoldDB" id="X1GM18"/>
<sequence length="139" mass="15597">MTAIKPEPAPSPQIKIETMDDLQRMLTIAKGGDPNAIQAVANFMNLKSNIERSYFPDKKTSIAIAQLTGYGRTYYPSEDWNPFDMVADALSVAFMPYKGFKSNQFVDMTRQTHDLAGLETIAEDTTRGVMDRILGRKKE</sequence>
<name>X1GM18_9ZZZZ</name>
<feature type="non-terminal residue" evidence="1">
    <location>
        <position position="139"/>
    </location>
</feature>
<comment type="caution">
    <text evidence="1">The sequence shown here is derived from an EMBL/GenBank/DDBJ whole genome shotgun (WGS) entry which is preliminary data.</text>
</comment>
<dbReference type="EMBL" id="BARU01005882">
    <property type="protein sequence ID" value="GAH42669.1"/>
    <property type="molecule type" value="Genomic_DNA"/>
</dbReference>
<proteinExistence type="predicted"/>
<gene>
    <name evidence="1" type="ORF">S03H2_11538</name>
</gene>
<reference evidence="1" key="1">
    <citation type="journal article" date="2014" name="Front. Microbiol.">
        <title>High frequency of phylogenetically diverse reductive dehalogenase-homologous genes in deep subseafloor sedimentary metagenomes.</title>
        <authorList>
            <person name="Kawai M."/>
            <person name="Futagami T."/>
            <person name="Toyoda A."/>
            <person name="Takaki Y."/>
            <person name="Nishi S."/>
            <person name="Hori S."/>
            <person name="Arai W."/>
            <person name="Tsubouchi T."/>
            <person name="Morono Y."/>
            <person name="Uchiyama I."/>
            <person name="Ito T."/>
            <person name="Fujiyama A."/>
            <person name="Inagaki F."/>
            <person name="Takami H."/>
        </authorList>
    </citation>
    <scope>NUCLEOTIDE SEQUENCE</scope>
    <source>
        <strain evidence="1">Expedition CK06-06</strain>
    </source>
</reference>
<organism evidence="1">
    <name type="scientific">marine sediment metagenome</name>
    <dbReference type="NCBI Taxonomy" id="412755"/>
    <lineage>
        <taxon>unclassified sequences</taxon>
        <taxon>metagenomes</taxon>
        <taxon>ecological metagenomes</taxon>
    </lineage>
</organism>
<accession>X1GM18</accession>
<protein>
    <submittedName>
        <fullName evidence="1">Uncharacterized protein</fullName>
    </submittedName>
</protein>